<feature type="compositionally biased region" description="Polar residues" evidence="2">
    <location>
        <begin position="1"/>
        <end position="20"/>
    </location>
</feature>
<evidence type="ECO:0000256" key="2">
    <source>
        <dbReference type="SAM" id="MobiDB-lite"/>
    </source>
</evidence>
<dbReference type="Proteomes" id="UP000887540">
    <property type="component" value="Unplaced"/>
</dbReference>
<dbReference type="InterPro" id="IPR036236">
    <property type="entry name" value="Znf_C2H2_sf"/>
</dbReference>
<dbReference type="PROSITE" id="PS00028">
    <property type="entry name" value="ZINC_FINGER_C2H2_1"/>
    <property type="match status" value="1"/>
</dbReference>
<keyword evidence="1" id="KW-0479">Metal-binding</keyword>
<keyword evidence="1" id="KW-0863">Zinc-finger</keyword>
<evidence type="ECO:0000313" key="4">
    <source>
        <dbReference type="Proteomes" id="UP000887540"/>
    </source>
</evidence>
<dbReference type="InterPro" id="IPR013087">
    <property type="entry name" value="Znf_C2H2_type"/>
</dbReference>
<feature type="region of interest" description="Disordered" evidence="2">
    <location>
        <begin position="1"/>
        <end position="27"/>
    </location>
</feature>
<keyword evidence="1" id="KW-0862">Zinc</keyword>
<evidence type="ECO:0000256" key="1">
    <source>
        <dbReference type="PROSITE-ProRule" id="PRU00042"/>
    </source>
</evidence>
<accession>A0A914E6W6</accession>
<dbReference type="PROSITE" id="PS50157">
    <property type="entry name" value="ZINC_FINGER_C2H2_2"/>
    <property type="match status" value="1"/>
</dbReference>
<evidence type="ECO:0000313" key="5">
    <source>
        <dbReference type="WBParaSite" id="ACRNAN_scaffold616.g26118.t2"/>
    </source>
</evidence>
<dbReference type="SUPFAM" id="SSF57667">
    <property type="entry name" value="beta-beta-alpha zinc fingers"/>
    <property type="match status" value="1"/>
</dbReference>
<evidence type="ECO:0000259" key="3">
    <source>
        <dbReference type="PROSITE" id="PS50157"/>
    </source>
</evidence>
<name>A0A914E6W6_9BILA</name>
<proteinExistence type="predicted"/>
<feature type="domain" description="C2H2-type" evidence="3">
    <location>
        <begin position="97"/>
        <end position="124"/>
    </location>
</feature>
<sequence>MDSDSNNTQPQVSPIQNVQPTPIDEDNLPVVEVSVQGTDAVIAIKNDSVEPTETATTAATSAEITVESPAVEKKKVNFAKGDGRGDSYKDENGFVFYKCRFCGLTYNYMTTLKAHERIHDIEQIKEQYSI</sequence>
<dbReference type="WBParaSite" id="ACRNAN_scaffold616.g26118.t2">
    <property type="protein sequence ID" value="ACRNAN_scaffold616.g26118.t2"/>
    <property type="gene ID" value="ACRNAN_scaffold616.g26118"/>
</dbReference>
<dbReference type="AlphaFoldDB" id="A0A914E6W6"/>
<dbReference type="GO" id="GO:0008270">
    <property type="term" value="F:zinc ion binding"/>
    <property type="evidence" value="ECO:0007669"/>
    <property type="project" value="UniProtKB-KW"/>
</dbReference>
<organism evidence="4 5">
    <name type="scientific">Acrobeloides nanus</name>
    <dbReference type="NCBI Taxonomy" id="290746"/>
    <lineage>
        <taxon>Eukaryota</taxon>
        <taxon>Metazoa</taxon>
        <taxon>Ecdysozoa</taxon>
        <taxon>Nematoda</taxon>
        <taxon>Chromadorea</taxon>
        <taxon>Rhabditida</taxon>
        <taxon>Tylenchina</taxon>
        <taxon>Cephalobomorpha</taxon>
        <taxon>Cephaloboidea</taxon>
        <taxon>Cephalobidae</taxon>
        <taxon>Acrobeloides</taxon>
    </lineage>
</organism>
<protein>
    <submittedName>
        <fullName evidence="5">C2H2-type domain-containing protein</fullName>
    </submittedName>
</protein>
<reference evidence="5" key="1">
    <citation type="submission" date="2022-11" db="UniProtKB">
        <authorList>
            <consortium name="WormBaseParasite"/>
        </authorList>
    </citation>
    <scope>IDENTIFICATION</scope>
</reference>
<keyword evidence="4" id="KW-1185">Reference proteome</keyword>